<comment type="caution">
    <text evidence="2">The sequence shown here is derived from an EMBL/GenBank/DDBJ whole genome shotgun (WGS) entry which is preliminary data.</text>
</comment>
<reference evidence="2" key="2">
    <citation type="submission" date="2020-09" db="EMBL/GenBank/DDBJ databases">
        <authorList>
            <person name="Sun Q."/>
            <person name="Ohkuma M."/>
        </authorList>
    </citation>
    <scope>NUCLEOTIDE SEQUENCE</scope>
    <source>
        <strain evidence="2">JCM 4646</strain>
    </source>
</reference>
<dbReference type="EMBL" id="BNBO01000041">
    <property type="protein sequence ID" value="GHH79250.1"/>
    <property type="molecule type" value="Genomic_DNA"/>
</dbReference>
<reference evidence="2" key="1">
    <citation type="journal article" date="2014" name="Int. J. Syst. Evol. Microbiol.">
        <title>Complete genome sequence of Corynebacterium casei LMG S-19264T (=DSM 44701T), isolated from a smear-ripened cheese.</title>
        <authorList>
            <consortium name="US DOE Joint Genome Institute (JGI-PGF)"/>
            <person name="Walter F."/>
            <person name="Albersmeier A."/>
            <person name="Kalinowski J."/>
            <person name="Ruckert C."/>
        </authorList>
    </citation>
    <scope>NUCLEOTIDE SEQUENCE</scope>
    <source>
        <strain evidence="2">JCM 4646</strain>
    </source>
</reference>
<evidence type="ECO:0000256" key="1">
    <source>
        <dbReference type="SAM" id="MobiDB-lite"/>
    </source>
</evidence>
<sequence length="108" mass="11226">MHLRPLRIAAHVELVSLVVMLANLATAHLKPVSSLAGPTHGCAYLFVVIATWRLTPATTTTQAVAVLPGIGGLLALRRLDPPGATGHRTEGAVPPRGTAPFGAAPDRR</sequence>
<protein>
    <recommendedName>
        <fullName evidence="4">DUF3817 domain-containing protein</fullName>
    </recommendedName>
</protein>
<evidence type="ECO:0008006" key="4">
    <source>
        <dbReference type="Google" id="ProtNLM"/>
    </source>
</evidence>
<keyword evidence="3" id="KW-1185">Reference proteome</keyword>
<evidence type="ECO:0000313" key="2">
    <source>
        <dbReference type="EMBL" id="GHH79250.1"/>
    </source>
</evidence>
<dbReference type="AlphaFoldDB" id="A0A919G741"/>
<feature type="region of interest" description="Disordered" evidence="1">
    <location>
        <begin position="81"/>
        <end position="108"/>
    </location>
</feature>
<organism evidence="2 3">
    <name type="scientific">Kitasatospora indigofera</name>
    <dbReference type="NCBI Taxonomy" id="67307"/>
    <lineage>
        <taxon>Bacteria</taxon>
        <taxon>Bacillati</taxon>
        <taxon>Actinomycetota</taxon>
        <taxon>Actinomycetes</taxon>
        <taxon>Kitasatosporales</taxon>
        <taxon>Streptomycetaceae</taxon>
        <taxon>Kitasatospora</taxon>
    </lineage>
</organism>
<gene>
    <name evidence="2" type="ORF">GCM10018781_56850</name>
</gene>
<name>A0A919G741_9ACTN</name>
<proteinExistence type="predicted"/>
<accession>A0A919G741</accession>
<evidence type="ECO:0000313" key="3">
    <source>
        <dbReference type="Proteomes" id="UP000617734"/>
    </source>
</evidence>
<dbReference type="Proteomes" id="UP000617734">
    <property type="component" value="Unassembled WGS sequence"/>
</dbReference>